<dbReference type="InterPro" id="IPR036165">
    <property type="entry name" value="YefM-like_sf"/>
</dbReference>
<dbReference type="InterPro" id="IPR006442">
    <property type="entry name" value="Antitoxin_Phd/YefM"/>
</dbReference>
<evidence type="ECO:0000313" key="4">
    <source>
        <dbReference type="Proteomes" id="UP000245539"/>
    </source>
</evidence>
<dbReference type="EMBL" id="QGKM01000050">
    <property type="protein sequence ID" value="PWQ95085.1"/>
    <property type="molecule type" value="Genomic_DNA"/>
</dbReference>
<comment type="caution">
    <text evidence="3">The sequence shown here is derived from an EMBL/GenBank/DDBJ whole genome shotgun (WGS) entry which is preliminary data.</text>
</comment>
<reference evidence="3 4" key="1">
    <citation type="submission" date="2018-05" db="EMBL/GenBank/DDBJ databases">
        <title>Leucothrix arctica sp. nov., isolated from Arctic seawater.</title>
        <authorList>
            <person name="Choi A."/>
            <person name="Baek K."/>
        </authorList>
    </citation>
    <scope>NUCLEOTIDE SEQUENCE [LARGE SCALE GENOMIC DNA]</scope>
    <source>
        <strain evidence="3 4">JCM 18388</strain>
    </source>
</reference>
<evidence type="ECO:0000313" key="3">
    <source>
        <dbReference type="EMBL" id="PWQ95085.1"/>
    </source>
</evidence>
<dbReference type="AlphaFoldDB" id="A0A317C8T9"/>
<dbReference type="NCBIfam" id="TIGR01552">
    <property type="entry name" value="phd_fam"/>
    <property type="match status" value="1"/>
</dbReference>
<evidence type="ECO:0000256" key="2">
    <source>
        <dbReference type="RuleBase" id="RU362080"/>
    </source>
</evidence>
<comment type="function">
    <text evidence="2">Antitoxin component of a type II toxin-antitoxin (TA) system.</text>
</comment>
<comment type="similarity">
    <text evidence="1 2">Belongs to the phD/YefM antitoxin family.</text>
</comment>
<gene>
    <name evidence="3" type="ORF">DKW60_15725</name>
</gene>
<dbReference type="RefSeq" id="WP_109838616.1">
    <property type="nucleotide sequence ID" value="NZ_QGKM01000050.1"/>
</dbReference>
<dbReference type="OrthoDB" id="361281at2"/>
<dbReference type="Proteomes" id="UP000245539">
    <property type="component" value="Unassembled WGS sequence"/>
</dbReference>
<dbReference type="Pfam" id="PF02604">
    <property type="entry name" value="PhdYeFM_antitox"/>
    <property type="match status" value="1"/>
</dbReference>
<evidence type="ECO:0000256" key="1">
    <source>
        <dbReference type="ARBA" id="ARBA00009981"/>
    </source>
</evidence>
<keyword evidence="4" id="KW-1185">Reference proteome</keyword>
<name>A0A317C8T9_9GAMM</name>
<dbReference type="Gene3D" id="3.40.1620.10">
    <property type="entry name" value="YefM-like domain"/>
    <property type="match status" value="1"/>
</dbReference>
<proteinExistence type="inferred from homology"/>
<organism evidence="3 4">
    <name type="scientific">Leucothrix pacifica</name>
    <dbReference type="NCBI Taxonomy" id="1247513"/>
    <lineage>
        <taxon>Bacteria</taxon>
        <taxon>Pseudomonadati</taxon>
        <taxon>Pseudomonadota</taxon>
        <taxon>Gammaproteobacteria</taxon>
        <taxon>Thiotrichales</taxon>
        <taxon>Thiotrichaceae</taxon>
        <taxon>Leucothrix</taxon>
    </lineage>
</organism>
<accession>A0A317C8T9</accession>
<sequence>MDWQLAEAKNRFSEVVRRALLSEPQRITRRNDSVIVISEKEYQKLLGKQVSLVDYLMSGPSLEGLDLARDKSPMRDIEL</sequence>
<dbReference type="SUPFAM" id="SSF143120">
    <property type="entry name" value="YefM-like"/>
    <property type="match status" value="1"/>
</dbReference>
<protein>
    <recommendedName>
        <fullName evidence="2">Antitoxin</fullName>
    </recommendedName>
</protein>